<comment type="cofactor">
    <cofactor evidence="6">
        <name>Mg(2+)</name>
        <dbReference type="ChEBI" id="CHEBI:18420"/>
    </cofactor>
    <text evidence="6">Binds 1 Mg(2+) ion per trimer.</text>
</comment>
<dbReference type="EMBL" id="AP026407">
    <property type="protein sequence ID" value="BDO13325.1"/>
    <property type="molecule type" value="Genomic_DNA"/>
</dbReference>
<evidence type="ECO:0000256" key="6">
    <source>
        <dbReference type="PIRSR" id="PIRSR000699-2"/>
    </source>
</evidence>
<evidence type="ECO:0000256" key="2">
    <source>
        <dbReference type="ARBA" id="ARBA00022597"/>
    </source>
</evidence>
<dbReference type="GO" id="GO:0016740">
    <property type="term" value="F:transferase activity"/>
    <property type="evidence" value="ECO:0007669"/>
    <property type="project" value="UniProtKB-KW"/>
</dbReference>
<dbReference type="PIRSF" id="PIRSF000699">
    <property type="entry name" value="PTS_IILac_III"/>
    <property type="match status" value="1"/>
</dbReference>
<dbReference type="GO" id="GO:0046872">
    <property type="term" value="F:metal ion binding"/>
    <property type="evidence" value="ECO:0007669"/>
    <property type="project" value="UniProtKB-KW"/>
</dbReference>
<dbReference type="SUPFAM" id="SSF46973">
    <property type="entry name" value="Enzyme IIa from lactose specific PTS, IIa-lac"/>
    <property type="match status" value="1"/>
</dbReference>
<dbReference type="Proteomes" id="UP001058353">
    <property type="component" value="Chromosome"/>
</dbReference>
<evidence type="ECO:0000313" key="8">
    <source>
        <dbReference type="EMBL" id="BDO13325.1"/>
    </source>
</evidence>
<dbReference type="RefSeq" id="WP_261902404.1">
    <property type="nucleotide sequence ID" value="NZ_AP026392.1"/>
</dbReference>
<reference evidence="8" key="1">
    <citation type="submission" date="2022-07" db="EMBL/GenBank/DDBJ databases">
        <title>Complete genome sequence of carbapenem-resistant Klebsiella spp. in Japan.</title>
        <authorList>
            <person name="Maehana S."/>
            <person name="Suzuki M."/>
            <person name="Kitasato H."/>
        </authorList>
    </citation>
    <scope>NUCLEOTIDE SEQUENCE</scope>
    <source>
        <strain evidence="8">KAM644</strain>
    </source>
</reference>
<accession>A0AAN2CE00</accession>
<keyword evidence="3" id="KW-0808">Transferase</keyword>
<evidence type="ECO:0000256" key="4">
    <source>
        <dbReference type="ARBA" id="ARBA00022683"/>
    </source>
</evidence>
<evidence type="ECO:0000256" key="1">
    <source>
        <dbReference type="ARBA" id="ARBA00022448"/>
    </source>
</evidence>
<keyword evidence="6" id="KW-0479">Metal-binding</keyword>
<dbReference type="PANTHER" id="PTHR34382">
    <property type="entry name" value="PTS SYSTEM N,N'-DIACETYLCHITOBIOSE-SPECIFIC EIIA COMPONENT"/>
    <property type="match status" value="1"/>
</dbReference>
<dbReference type="Pfam" id="PF02255">
    <property type="entry name" value="PTS_IIA"/>
    <property type="match status" value="1"/>
</dbReference>
<name>A0AAN2CE00_9ENTR</name>
<keyword evidence="1" id="KW-0813">Transport</keyword>
<evidence type="ECO:0000256" key="5">
    <source>
        <dbReference type="PIRSR" id="PIRSR000699-1"/>
    </source>
</evidence>
<feature type="modified residue" description="Phosphohistidine; by HPr" evidence="7">
    <location>
        <position position="75"/>
    </location>
</feature>
<feature type="binding site" evidence="6">
    <location>
        <position position="78"/>
    </location>
    <ligand>
        <name>Mg(2+)</name>
        <dbReference type="ChEBI" id="CHEBI:18420"/>
        <note>ligand shared between all trimeric partners</note>
    </ligand>
</feature>
<keyword evidence="6" id="KW-0460">Magnesium</keyword>
<sequence length="105" mass="11586">MDMEATVMELIINAGESRSLAMQALQAARKGAWHDVDSLMEGAADAAKRAHDVQTMLIGMDEGCGRVPVNLILVHAQDHIMTAMLARELIAELIEVQRQLQHRAR</sequence>
<dbReference type="InterPro" id="IPR036542">
    <property type="entry name" value="PTS_IIA_lac/cel_sf"/>
</dbReference>
<gene>
    <name evidence="8" type="ORF">KAM644c_23910</name>
</gene>
<dbReference type="PROSITE" id="PS51095">
    <property type="entry name" value="PTS_EIIA_TYPE_3"/>
    <property type="match status" value="1"/>
</dbReference>
<dbReference type="InterPro" id="IPR003188">
    <property type="entry name" value="PTS_IIA_lac/cel"/>
</dbReference>
<protein>
    <submittedName>
        <fullName evidence="8">Molecular chaperone TorD</fullName>
    </submittedName>
</protein>
<evidence type="ECO:0000256" key="3">
    <source>
        <dbReference type="ARBA" id="ARBA00022679"/>
    </source>
</evidence>
<keyword evidence="2" id="KW-0762">Sugar transport</keyword>
<keyword evidence="4" id="KW-0598">Phosphotransferase system</keyword>
<proteinExistence type="predicted"/>
<dbReference type="GO" id="GO:0009401">
    <property type="term" value="P:phosphoenolpyruvate-dependent sugar phosphotransferase system"/>
    <property type="evidence" value="ECO:0007669"/>
    <property type="project" value="UniProtKB-KW"/>
</dbReference>
<dbReference type="Gene3D" id="1.20.58.80">
    <property type="entry name" value="Phosphotransferase system, lactose/cellobiose-type IIA subunit"/>
    <property type="match status" value="1"/>
</dbReference>
<feature type="active site" description="Tele-phosphohistidine intermediate" evidence="5">
    <location>
        <position position="75"/>
    </location>
</feature>
<evidence type="ECO:0000256" key="7">
    <source>
        <dbReference type="PROSITE-ProRule" id="PRU00418"/>
    </source>
</evidence>
<dbReference type="AlphaFoldDB" id="A0AAN2CE00"/>
<dbReference type="PANTHER" id="PTHR34382:SF7">
    <property type="entry name" value="PTS SYSTEM N,N'-DIACETYLCHITOBIOSE-SPECIFIC EIIA COMPONENT"/>
    <property type="match status" value="1"/>
</dbReference>
<evidence type="ECO:0000313" key="9">
    <source>
        <dbReference type="Proteomes" id="UP001058353"/>
    </source>
</evidence>
<organism evidence="8 9">
    <name type="scientific">Klebsiella quasipneumoniae subsp. quasipneumoniae</name>
    <dbReference type="NCBI Taxonomy" id="1667327"/>
    <lineage>
        <taxon>Bacteria</taxon>
        <taxon>Pseudomonadati</taxon>
        <taxon>Pseudomonadota</taxon>
        <taxon>Gammaproteobacteria</taxon>
        <taxon>Enterobacterales</taxon>
        <taxon>Enterobacteriaceae</taxon>
        <taxon>Klebsiella/Raoultella group</taxon>
        <taxon>Klebsiella</taxon>
        <taxon>Klebsiella pneumoniae complex</taxon>
    </lineage>
</organism>